<dbReference type="InterPro" id="IPR018660">
    <property type="entry name" value="MliC"/>
</dbReference>
<dbReference type="AlphaFoldDB" id="A0A5B0X7G2"/>
<name>A0A5B0X7G2_9GAMM</name>
<keyword evidence="2" id="KW-0472">Membrane</keyword>
<organism evidence="6 7">
    <name type="scientific">Pseudohalioglobus sediminis</name>
    <dbReference type="NCBI Taxonomy" id="2606449"/>
    <lineage>
        <taxon>Bacteria</taxon>
        <taxon>Pseudomonadati</taxon>
        <taxon>Pseudomonadota</taxon>
        <taxon>Gammaproteobacteria</taxon>
        <taxon>Cellvibrionales</taxon>
        <taxon>Halieaceae</taxon>
        <taxon>Pseudohalioglobus</taxon>
    </lineage>
</organism>
<dbReference type="InterPro" id="IPR036328">
    <property type="entry name" value="MliC_sf"/>
</dbReference>
<evidence type="ECO:0000313" key="7">
    <source>
        <dbReference type="Proteomes" id="UP000323708"/>
    </source>
</evidence>
<evidence type="ECO:0000256" key="4">
    <source>
        <dbReference type="ARBA" id="ARBA00023288"/>
    </source>
</evidence>
<keyword evidence="1" id="KW-0732">Signal</keyword>
<keyword evidence="4" id="KW-0449">Lipoprotein</keyword>
<evidence type="ECO:0000256" key="1">
    <source>
        <dbReference type="ARBA" id="ARBA00022729"/>
    </source>
</evidence>
<dbReference type="Pfam" id="PF09864">
    <property type="entry name" value="MliC"/>
    <property type="match status" value="1"/>
</dbReference>
<feature type="domain" description="C-type lysozyme inhibitor" evidence="5">
    <location>
        <begin position="63"/>
        <end position="123"/>
    </location>
</feature>
<gene>
    <name evidence="6" type="ORF">F0M18_01660</name>
</gene>
<evidence type="ECO:0000313" key="6">
    <source>
        <dbReference type="EMBL" id="KAA1194169.1"/>
    </source>
</evidence>
<comment type="caution">
    <text evidence="6">The sequence shown here is derived from an EMBL/GenBank/DDBJ whole genome shotgun (WGS) entry which is preliminary data.</text>
</comment>
<dbReference type="EMBL" id="VTUX01000001">
    <property type="protein sequence ID" value="KAA1194169.1"/>
    <property type="molecule type" value="Genomic_DNA"/>
</dbReference>
<keyword evidence="7" id="KW-1185">Reference proteome</keyword>
<dbReference type="Proteomes" id="UP000323708">
    <property type="component" value="Unassembled WGS sequence"/>
</dbReference>
<proteinExistence type="predicted"/>
<accession>A0A5B0X7G2</accession>
<sequence length="244" mass="27103">MALPAIPPPGRSSDGERVVKKVIVPFMLSLSVAACAGQVPAETAQASQDFHPDQRPLARTLVYECGDMEFIARLGPGEMAIWLEDRYLVLPQVRAGSGSKYQEADVVFWSKGDEALLEVAGRTYRDCRLNPARAPWEDARRRGVDFRAVGNEPGWHLEIREDDSVLFVGDYGASKLRFTDISRETGREQVFYTASHGADTLRATVVESECNDSMSGESFPFAVMVQINDRSYQGCGRSLDHPWE</sequence>
<evidence type="ECO:0000256" key="3">
    <source>
        <dbReference type="ARBA" id="ARBA00023139"/>
    </source>
</evidence>
<dbReference type="Gene3D" id="2.40.128.200">
    <property type="match status" value="1"/>
</dbReference>
<reference evidence="6 7" key="1">
    <citation type="submission" date="2019-09" db="EMBL/GenBank/DDBJ databases">
        <authorList>
            <person name="Chen X.-Y."/>
        </authorList>
    </citation>
    <scope>NUCLEOTIDE SEQUENCE [LARGE SCALE GENOMIC DNA]</scope>
    <source>
        <strain evidence="6 7">NY5</strain>
    </source>
</reference>
<keyword evidence="3" id="KW-0564">Palmitate</keyword>
<evidence type="ECO:0000256" key="2">
    <source>
        <dbReference type="ARBA" id="ARBA00023136"/>
    </source>
</evidence>
<protein>
    <recommendedName>
        <fullName evidence="5">C-type lysozyme inhibitor domain-containing protein</fullName>
    </recommendedName>
</protein>
<dbReference type="SUPFAM" id="SSF141488">
    <property type="entry name" value="YdhA-like"/>
    <property type="match status" value="1"/>
</dbReference>
<evidence type="ECO:0000259" key="5">
    <source>
        <dbReference type="Pfam" id="PF09864"/>
    </source>
</evidence>